<dbReference type="Proteomes" id="UP000000753">
    <property type="component" value="Chromosome"/>
</dbReference>
<dbReference type="AlphaFoldDB" id="B8CI91"/>
<keyword evidence="1" id="KW-0812">Transmembrane</keyword>
<dbReference type="KEGG" id="swp:swp_0541"/>
<keyword evidence="3" id="KW-1185">Reference proteome</keyword>
<feature type="transmembrane region" description="Helical" evidence="1">
    <location>
        <begin position="28"/>
        <end position="46"/>
    </location>
</feature>
<keyword evidence="1" id="KW-0472">Membrane</keyword>
<reference evidence="2 3" key="1">
    <citation type="journal article" date="2008" name="PLoS ONE">
        <title>Environmental adaptation: genomic analysis of the piezotolerant and psychrotolerant deep-sea iron reducing bacterium Shewanella piezotolerans WP3.</title>
        <authorList>
            <person name="Wang F."/>
            <person name="Wang J."/>
            <person name="Jian H."/>
            <person name="Zhang B."/>
            <person name="Li S."/>
            <person name="Wang F."/>
            <person name="Zeng X."/>
            <person name="Gao L."/>
            <person name="Bartlett D.H."/>
            <person name="Yu J."/>
            <person name="Hu S."/>
            <person name="Xiao X."/>
        </authorList>
    </citation>
    <scope>NUCLEOTIDE SEQUENCE [LARGE SCALE GENOMIC DNA]</scope>
    <source>
        <strain evidence="3">WP3 / JCM 13877</strain>
    </source>
</reference>
<dbReference type="eggNOG" id="ENOG5031EAF">
    <property type="taxonomic scope" value="Bacteria"/>
</dbReference>
<gene>
    <name evidence="2" type="ordered locus">swp_0541</name>
</gene>
<accession>B8CI91</accession>
<dbReference type="STRING" id="225849.swp_0541"/>
<protein>
    <submittedName>
        <fullName evidence="2">Uncharacterized protein</fullName>
    </submittedName>
</protein>
<proteinExistence type="predicted"/>
<sequence>MFAFSSLNIILSATAHNLYQLDFFMQKFAPIILVIVIFSALAWAIVSINESEQSSSYETWSSFVYKSGYNSGGYDKKDNFDDYSSCKAFSQQQSKQLNNATWECGLNCSFDSMRQGFHCETMTNE</sequence>
<organism evidence="2 3">
    <name type="scientific">Shewanella piezotolerans (strain WP3 / JCM 13877)</name>
    <dbReference type="NCBI Taxonomy" id="225849"/>
    <lineage>
        <taxon>Bacteria</taxon>
        <taxon>Pseudomonadati</taxon>
        <taxon>Pseudomonadota</taxon>
        <taxon>Gammaproteobacteria</taxon>
        <taxon>Alteromonadales</taxon>
        <taxon>Shewanellaceae</taxon>
        <taxon>Shewanella</taxon>
    </lineage>
</organism>
<evidence type="ECO:0000313" key="3">
    <source>
        <dbReference type="Proteomes" id="UP000000753"/>
    </source>
</evidence>
<dbReference type="EMBL" id="CP000472">
    <property type="protein sequence ID" value="ACJ27367.1"/>
    <property type="molecule type" value="Genomic_DNA"/>
</dbReference>
<name>B8CI91_SHEPW</name>
<keyword evidence="1" id="KW-1133">Transmembrane helix</keyword>
<dbReference type="HOGENOM" id="CLU_2289756_0_0_6"/>
<evidence type="ECO:0000313" key="2">
    <source>
        <dbReference type="EMBL" id="ACJ27367.1"/>
    </source>
</evidence>
<evidence type="ECO:0000256" key="1">
    <source>
        <dbReference type="SAM" id="Phobius"/>
    </source>
</evidence>